<dbReference type="Gene3D" id="3.60.21.10">
    <property type="match status" value="1"/>
</dbReference>
<accession>A0A2W5K437</accession>
<reference evidence="2 3" key="1">
    <citation type="submission" date="2017-08" db="EMBL/GenBank/DDBJ databases">
        <title>Infants hospitalized years apart are colonized by the same room-sourced microbial strains.</title>
        <authorList>
            <person name="Brooks B."/>
            <person name="Olm M.R."/>
            <person name="Firek B.A."/>
            <person name="Baker R."/>
            <person name="Thomas B.C."/>
            <person name="Morowitz M.J."/>
            <person name="Banfield J.F."/>
        </authorList>
    </citation>
    <scope>NUCLEOTIDE SEQUENCE [LARGE SCALE GENOMIC DNA]</scope>
    <source>
        <strain evidence="2">S2_005_003_R2_43</strain>
    </source>
</reference>
<evidence type="ECO:0000313" key="2">
    <source>
        <dbReference type="EMBL" id="PZQ11846.1"/>
    </source>
</evidence>
<dbReference type="Gene3D" id="3.30.572.10">
    <property type="entry name" value="Thymidylate synthase/dCMP hydroxymethylase domain"/>
    <property type="match status" value="1"/>
</dbReference>
<protein>
    <recommendedName>
        <fullName evidence="1">Calcineurin-like phosphoesterase domain-containing protein</fullName>
    </recommendedName>
</protein>
<proteinExistence type="predicted"/>
<evidence type="ECO:0000259" key="1">
    <source>
        <dbReference type="Pfam" id="PF00149"/>
    </source>
</evidence>
<dbReference type="CDD" id="cd00838">
    <property type="entry name" value="MPP_superfamily"/>
    <property type="match status" value="1"/>
</dbReference>
<feature type="domain" description="Calcineurin-like phosphoesterase" evidence="1">
    <location>
        <begin position="6"/>
        <end position="291"/>
    </location>
</feature>
<dbReference type="InterPro" id="IPR004843">
    <property type="entry name" value="Calcineurin-like_PHP"/>
</dbReference>
<dbReference type="EMBL" id="QFPN01000010">
    <property type="protein sequence ID" value="PZQ11846.1"/>
    <property type="molecule type" value="Genomic_DNA"/>
</dbReference>
<dbReference type="InterPro" id="IPR029052">
    <property type="entry name" value="Metallo-depent_PP-like"/>
</dbReference>
<dbReference type="AlphaFoldDB" id="A0A2W5K437"/>
<dbReference type="Proteomes" id="UP000249577">
    <property type="component" value="Unassembled WGS sequence"/>
</dbReference>
<dbReference type="Pfam" id="PF00149">
    <property type="entry name" value="Metallophos"/>
    <property type="match status" value="1"/>
</dbReference>
<organism evidence="2 3">
    <name type="scientific">Ancylobacter novellus</name>
    <name type="common">Thiobacillus novellus</name>
    <dbReference type="NCBI Taxonomy" id="921"/>
    <lineage>
        <taxon>Bacteria</taxon>
        <taxon>Pseudomonadati</taxon>
        <taxon>Pseudomonadota</taxon>
        <taxon>Alphaproteobacteria</taxon>
        <taxon>Hyphomicrobiales</taxon>
        <taxon>Xanthobacteraceae</taxon>
        <taxon>Ancylobacter</taxon>
    </lineage>
</organism>
<gene>
    <name evidence="2" type="ORF">DI565_16785</name>
</gene>
<comment type="caution">
    <text evidence="2">The sequence shown here is derived from an EMBL/GenBank/DDBJ whole genome shotgun (WGS) entry which is preliminary data.</text>
</comment>
<dbReference type="InterPro" id="IPR036926">
    <property type="entry name" value="Thymidate_synth/dCMP_Mease_sf"/>
</dbReference>
<dbReference type="SUPFAM" id="SSF55831">
    <property type="entry name" value="Thymidylate synthase/dCMP hydroxymethylase"/>
    <property type="match status" value="1"/>
</dbReference>
<sequence>MPGSATFLHLTDVHFADAGADFVRDDFKVSLSAIGNSTRREALDLALVRLAETLEAGNRTLDGVLFSGDALHKGSPGGQAILRDMLLERLAPVGIRPDNVVVSPGNHDVLRDSRPSSRERYEAFIDAWRGAGCITPWLDGVDEGNPASGPHCLVADGGGWAVFPINSSNWSQSKTEMPEPLAHHWAGIPALLAGMDPCVAAELAEQLADLARYDVARISPRQMEMVRTLISTTRQPTAGRQVRIAVMHHHLRSPGLGEEFRPFAEVSNLEQVRHFLHHRGIAMVVHGHKHEGAVHYDHMDDADGNPTERMLVVSGTALEGRDETNGMRLLVLGGLPGAPSVTIESVAIPRGGLDPTLPAPIKRRLWFQRRVPGSPVVVQGSDLDEVYDRACEAAAGEAANGILVIHLDLPPLTRDDLPLPSSYPVPHKMNAAERRGWLRELVSWWQLGRSVIEHRMPFVHGTRLRRYGGKIDQVARIVELLRHKPSTRAVAVLVDPFRDFTPTAQDEEFASFCLVQFKRRDQPRSPTVIDAIAFYRAQEFARWWPINVAELRHLQWDICKALGFLPGRITTIAADARTHSRSPTQVAMPVIDRWLDQAPERIYVLADALARRSAVSDAHCESLRGWRISLSDLEAAAREYNPDGWPVAIEGLRLLAACLEAVAEVDDPNLAGMANALRRLSRHNEAFESGERSKAQFDRWAPDALEAVDELRHLTDKRLPQDGPGEIF</sequence>
<dbReference type="GO" id="GO:0016787">
    <property type="term" value="F:hydrolase activity"/>
    <property type="evidence" value="ECO:0007669"/>
    <property type="project" value="InterPro"/>
</dbReference>
<evidence type="ECO:0000313" key="3">
    <source>
        <dbReference type="Proteomes" id="UP000249577"/>
    </source>
</evidence>
<dbReference type="SUPFAM" id="SSF56300">
    <property type="entry name" value="Metallo-dependent phosphatases"/>
    <property type="match status" value="1"/>
</dbReference>
<name>A0A2W5K437_ANCNO</name>